<proteinExistence type="predicted"/>
<dbReference type="EMBL" id="LBSR01000001">
    <property type="protein sequence ID" value="KKQ23437.1"/>
    <property type="molecule type" value="Genomic_DNA"/>
</dbReference>
<reference evidence="3 4" key="1">
    <citation type="journal article" date="2015" name="Nature">
        <title>rRNA introns, odd ribosomes, and small enigmatic genomes across a large radiation of phyla.</title>
        <authorList>
            <person name="Brown C.T."/>
            <person name="Hug L.A."/>
            <person name="Thomas B.C."/>
            <person name="Sharon I."/>
            <person name="Castelle C.J."/>
            <person name="Singh A."/>
            <person name="Wilkins M.J."/>
            <person name="Williams K.H."/>
            <person name="Banfield J.F."/>
        </authorList>
    </citation>
    <scope>NUCLEOTIDE SEQUENCE [LARGE SCALE GENOMIC DNA]</scope>
</reference>
<evidence type="ECO:0000256" key="1">
    <source>
        <dbReference type="SAM" id="MobiDB-lite"/>
    </source>
</evidence>
<feature type="transmembrane region" description="Helical" evidence="2">
    <location>
        <begin position="6"/>
        <end position="24"/>
    </location>
</feature>
<name>A0A0G0G063_9BACT</name>
<evidence type="ECO:0000256" key="2">
    <source>
        <dbReference type="SAM" id="Phobius"/>
    </source>
</evidence>
<accession>A0A0G0G063</accession>
<keyword evidence="2" id="KW-0472">Membrane</keyword>
<protein>
    <submittedName>
        <fullName evidence="3">Uncharacterized protein</fullName>
    </submittedName>
</protein>
<comment type="caution">
    <text evidence="3">The sequence shown here is derived from an EMBL/GenBank/DDBJ whole genome shotgun (WGS) entry which is preliminary data.</text>
</comment>
<keyword evidence="2" id="KW-0812">Transmembrane</keyword>
<organism evidence="3 4">
    <name type="scientific">Candidatus Wolfebacteria bacterium GW2011_GWC1_37_10</name>
    <dbReference type="NCBI Taxonomy" id="1619010"/>
    <lineage>
        <taxon>Bacteria</taxon>
        <taxon>Candidatus Wolfeibacteriota</taxon>
    </lineage>
</organism>
<sequence>MDKKLIIVISISILIIAVLGFFAWQKYYRSAIQTPQTKTPSENLNVIENMPQTNPYEAKTNPFEEAKTNPFQDAYKNPFGK</sequence>
<gene>
    <name evidence="3" type="ORF">US36_C0001G0046</name>
</gene>
<evidence type="ECO:0000313" key="3">
    <source>
        <dbReference type="EMBL" id="KKQ23437.1"/>
    </source>
</evidence>
<feature type="region of interest" description="Disordered" evidence="1">
    <location>
        <begin position="55"/>
        <end position="81"/>
    </location>
</feature>
<dbReference type="Proteomes" id="UP000034044">
    <property type="component" value="Unassembled WGS sequence"/>
</dbReference>
<evidence type="ECO:0000313" key="4">
    <source>
        <dbReference type="Proteomes" id="UP000034044"/>
    </source>
</evidence>
<keyword evidence="2" id="KW-1133">Transmembrane helix</keyword>
<dbReference type="AlphaFoldDB" id="A0A0G0G063"/>